<dbReference type="InterPro" id="IPR000182">
    <property type="entry name" value="GNAT_dom"/>
</dbReference>
<dbReference type="Pfam" id="PF13508">
    <property type="entry name" value="Acetyltransf_7"/>
    <property type="match status" value="1"/>
</dbReference>
<feature type="domain" description="N-acetyltransferase" evidence="1">
    <location>
        <begin position="10"/>
        <end position="163"/>
    </location>
</feature>
<evidence type="ECO:0000313" key="2">
    <source>
        <dbReference type="EMBL" id="KRM32242.1"/>
    </source>
</evidence>
<gene>
    <name evidence="2" type="ORF">FC44_GL001660</name>
</gene>
<organism evidence="2 3">
    <name type="scientific">Lactobacillus intestinalis DSM 6629</name>
    <dbReference type="NCBI Taxonomy" id="1423761"/>
    <lineage>
        <taxon>Bacteria</taxon>
        <taxon>Bacillati</taxon>
        <taxon>Bacillota</taxon>
        <taxon>Bacilli</taxon>
        <taxon>Lactobacillales</taxon>
        <taxon>Lactobacillaceae</taxon>
        <taxon>Lactobacillus</taxon>
    </lineage>
</organism>
<dbReference type="InterPro" id="IPR016181">
    <property type="entry name" value="Acyl_CoA_acyltransferase"/>
</dbReference>
<keyword evidence="3" id="KW-1185">Reference proteome</keyword>
<protein>
    <submittedName>
        <fullName evidence="2">Acetyltransferase, gnat family</fullName>
    </submittedName>
</protein>
<name>A0ABR5PQZ7_9LACO</name>
<dbReference type="Gene3D" id="3.40.630.30">
    <property type="match status" value="1"/>
</dbReference>
<proteinExistence type="predicted"/>
<evidence type="ECO:0000313" key="3">
    <source>
        <dbReference type="Proteomes" id="UP000051735"/>
    </source>
</evidence>
<sequence>MKIEKKDIILESKPARWGTKAYHDAKKLYLSAFPANERFSMFSLLAMSLKTNVKFHALYDQDVFCGIAYYVESSSTVYLTYLAVNQDLRGHGYGSKILTMLEEKYPDKQIVIDIEPVVPTAKNYKQRVSRLKFYERNGFHRTDQKLKDQDGEFEALTTAKKLDKSGFAKTLKDMSFGFYQFKIEK</sequence>
<reference evidence="2 3" key="1">
    <citation type="journal article" date="2015" name="Genome Announc.">
        <title>Expanding the biotechnology potential of lactobacilli through comparative genomics of 213 strains and associated genera.</title>
        <authorList>
            <person name="Sun Z."/>
            <person name="Harris H.M."/>
            <person name="McCann A."/>
            <person name="Guo C."/>
            <person name="Argimon S."/>
            <person name="Zhang W."/>
            <person name="Yang X."/>
            <person name="Jeffery I.B."/>
            <person name="Cooney J.C."/>
            <person name="Kagawa T.F."/>
            <person name="Liu W."/>
            <person name="Song Y."/>
            <person name="Salvetti E."/>
            <person name="Wrobel A."/>
            <person name="Rasinkangas P."/>
            <person name="Parkhill J."/>
            <person name="Rea M.C."/>
            <person name="O'Sullivan O."/>
            <person name="Ritari J."/>
            <person name="Douillard F.P."/>
            <person name="Paul Ross R."/>
            <person name="Yang R."/>
            <person name="Briner A.E."/>
            <person name="Felis G.E."/>
            <person name="de Vos W.M."/>
            <person name="Barrangou R."/>
            <person name="Klaenhammer T.R."/>
            <person name="Caufield P.W."/>
            <person name="Cui Y."/>
            <person name="Zhang H."/>
            <person name="O'Toole P.W."/>
        </authorList>
    </citation>
    <scope>NUCLEOTIDE SEQUENCE [LARGE SCALE GENOMIC DNA]</scope>
    <source>
        <strain evidence="2 3">DSM 6629</strain>
    </source>
</reference>
<comment type="caution">
    <text evidence="2">The sequence shown here is derived from an EMBL/GenBank/DDBJ whole genome shotgun (WGS) entry which is preliminary data.</text>
</comment>
<dbReference type="CDD" id="cd04301">
    <property type="entry name" value="NAT_SF"/>
    <property type="match status" value="1"/>
</dbReference>
<accession>A0ABR5PQZ7</accession>
<dbReference type="EMBL" id="AZGN01000047">
    <property type="protein sequence ID" value="KRM32242.1"/>
    <property type="molecule type" value="Genomic_DNA"/>
</dbReference>
<dbReference type="SUPFAM" id="SSF55729">
    <property type="entry name" value="Acyl-CoA N-acyltransferases (Nat)"/>
    <property type="match status" value="1"/>
</dbReference>
<dbReference type="PROSITE" id="PS51186">
    <property type="entry name" value="GNAT"/>
    <property type="match status" value="1"/>
</dbReference>
<evidence type="ECO:0000259" key="1">
    <source>
        <dbReference type="PROSITE" id="PS51186"/>
    </source>
</evidence>
<dbReference type="Proteomes" id="UP000051735">
    <property type="component" value="Unassembled WGS sequence"/>
</dbReference>